<feature type="transmembrane region" description="Helical" evidence="1">
    <location>
        <begin position="438"/>
        <end position="459"/>
    </location>
</feature>
<evidence type="ECO:0000313" key="3">
    <source>
        <dbReference type="EMBL" id="NYI37251.1"/>
    </source>
</evidence>
<feature type="transmembrane region" description="Helical" evidence="1">
    <location>
        <begin position="386"/>
        <end position="402"/>
    </location>
</feature>
<evidence type="ECO:0000313" key="5">
    <source>
        <dbReference type="Proteomes" id="UP000659061"/>
    </source>
</evidence>
<name>A0A8I0FVT7_9ACTN</name>
<feature type="transmembrane region" description="Helical" evidence="1">
    <location>
        <begin position="745"/>
        <end position="762"/>
    </location>
</feature>
<keyword evidence="1" id="KW-0472">Membrane</keyword>
<dbReference type="Proteomes" id="UP000587211">
    <property type="component" value="Unassembled WGS sequence"/>
</dbReference>
<dbReference type="RefSeq" id="WP_179423572.1">
    <property type="nucleotide sequence ID" value="NZ_BAAAMP010000002.1"/>
</dbReference>
<comment type="caution">
    <text evidence="2">The sequence shown here is derived from an EMBL/GenBank/DDBJ whole genome shotgun (WGS) entry which is preliminary data.</text>
</comment>
<keyword evidence="1" id="KW-1133">Transmembrane helix</keyword>
<feature type="transmembrane region" description="Helical" evidence="1">
    <location>
        <begin position="638"/>
        <end position="664"/>
    </location>
</feature>
<keyword evidence="4" id="KW-1185">Reference proteome</keyword>
<gene>
    <name evidence="3" type="ORF">BJ975_000626</name>
    <name evidence="2" type="ORF">IDH50_01210</name>
</gene>
<dbReference type="AlphaFoldDB" id="A0A8I0FVT7"/>
<feature type="transmembrane region" description="Helical" evidence="1">
    <location>
        <begin position="124"/>
        <end position="147"/>
    </location>
</feature>
<keyword evidence="1" id="KW-0812">Transmembrane</keyword>
<dbReference type="EMBL" id="JACWMT010000001">
    <property type="protein sequence ID" value="MBD1268842.1"/>
    <property type="molecule type" value="Genomic_DNA"/>
</dbReference>
<reference evidence="2" key="2">
    <citation type="submission" date="2020-09" db="EMBL/GenBank/DDBJ databases">
        <title>Novel species in genus Aeromicrobium.</title>
        <authorList>
            <person name="Zhang G."/>
        </authorList>
    </citation>
    <scope>NUCLEOTIDE SEQUENCE</scope>
    <source>
        <strain evidence="2">SSW1-57</strain>
    </source>
</reference>
<feature type="transmembrane region" description="Helical" evidence="1">
    <location>
        <begin position="707"/>
        <end position="725"/>
    </location>
</feature>
<sequence>MSGQDASTVVMELRVHGVRGTPTDLMLGVPADEVVQVAGDGRTGFYRIRDGADPPLRTLPRGMALEAYSWGELTSGVRGVLGWVTRVLWLVLLPFALVNLAFWARTQAGEDSGQARWGMRAVRISALLLTVIAMLTVCFVAIDLVAWQCFRANAVACPVLPDALDRVAGLSAGARIAVMSLVPLGALLTLVALSFQSLARYEAAVHEADVTMTDEERGRPRASILEHPLMWRGEQRTRRLQRLHVAAGLTTVVLFTGIHVLVREGPSRVWPTTLAAAAIMAVVVLRTMAVDQDDLEYRDRPHQGRLSRRVFPWTGPGRMMRRLPLDVLAWAALGVVVVHLAVLWTVELPFAQQDLAWYGSNLWFIGLFVLLTIVHVIVFVGGRVRLRWTCVVVLGVLLVVASGWLVPAWVLAVETVAAWVVLLVFHRNRSRRERNRRVAWGGAGASVMLGAATMVALLFTSAGAVAAANFLNGDTQTVADLITVRNERSPVSAQGERRLALSGDIRLQGARIVLESGAVRVTHGTIRADALSRESDGVASYSFASTLVDRAVLVLPPGTRTVRLVGSCFGRADDPAYPAQEPCTGESKGFRTAGALDVSPSCVRDDALVPCLRVKAADGKVALKVSDPPQTPIVVPQVLVWTPLMQSSMLVLGGLLTVVMVVRYRTKAGPAIRRLVGRDSLRVPSQDRDGVTDARLAAGLAHRAERLLDGSGMVTTALAVATLALSSGGRAPWSVYPGLRPLATISLYVALLGSIGLMMAGARVRRSPTARRNVGILWDVTTFWPRAAHPFAPPCYAERVVPEVTARARWALGDDPKRAVVLSGHSQGSLICVAVACRLNGQASRLRLLTYGSQVRAIYGRVFPAAAGPSALGYVPTPGPTRLGEAWPDVPDGRPQASPAPTGLRHQLGDPTHWVNLFRRGDPLGYRVYSDRDHPVFDVPTLEVRPADSGDPGSLVMTHGGYQHSPEYRTAIAAWTGEPVHVCPTDPARADALPPT</sequence>
<protein>
    <recommendedName>
        <fullName evidence="6">Integral membrane protein</fullName>
    </recommendedName>
</protein>
<dbReference type="Proteomes" id="UP000659061">
    <property type="component" value="Unassembled WGS sequence"/>
</dbReference>
<feature type="transmembrane region" description="Helical" evidence="1">
    <location>
        <begin position="80"/>
        <end position="103"/>
    </location>
</feature>
<dbReference type="InterPro" id="IPR029058">
    <property type="entry name" value="AB_hydrolase_fold"/>
</dbReference>
<feature type="transmembrane region" description="Helical" evidence="1">
    <location>
        <begin position="243"/>
        <end position="262"/>
    </location>
</feature>
<evidence type="ECO:0000313" key="2">
    <source>
        <dbReference type="EMBL" id="MBD1268842.1"/>
    </source>
</evidence>
<feature type="transmembrane region" description="Helical" evidence="1">
    <location>
        <begin position="327"/>
        <end position="346"/>
    </location>
</feature>
<dbReference type="EMBL" id="JACBZN010000001">
    <property type="protein sequence ID" value="NYI37251.1"/>
    <property type="molecule type" value="Genomic_DNA"/>
</dbReference>
<organism evidence="2 5">
    <name type="scientific">Aeromicrobium tamlense</name>
    <dbReference type="NCBI Taxonomy" id="375541"/>
    <lineage>
        <taxon>Bacteria</taxon>
        <taxon>Bacillati</taxon>
        <taxon>Actinomycetota</taxon>
        <taxon>Actinomycetes</taxon>
        <taxon>Propionibacteriales</taxon>
        <taxon>Nocardioidaceae</taxon>
        <taxon>Aeromicrobium</taxon>
    </lineage>
</organism>
<evidence type="ECO:0000313" key="4">
    <source>
        <dbReference type="Proteomes" id="UP000587211"/>
    </source>
</evidence>
<evidence type="ECO:0008006" key="6">
    <source>
        <dbReference type="Google" id="ProtNLM"/>
    </source>
</evidence>
<feature type="transmembrane region" description="Helical" evidence="1">
    <location>
        <begin position="167"/>
        <end position="193"/>
    </location>
</feature>
<feature type="transmembrane region" description="Helical" evidence="1">
    <location>
        <begin position="358"/>
        <end position="379"/>
    </location>
</feature>
<feature type="transmembrane region" description="Helical" evidence="1">
    <location>
        <begin position="268"/>
        <end position="289"/>
    </location>
</feature>
<reference evidence="3 4" key="1">
    <citation type="submission" date="2020-07" db="EMBL/GenBank/DDBJ databases">
        <title>Sequencing the genomes of 1000 actinobacteria strains.</title>
        <authorList>
            <person name="Klenk H.-P."/>
        </authorList>
    </citation>
    <scope>NUCLEOTIDE SEQUENCE [LARGE SCALE GENOMIC DNA]</scope>
    <source>
        <strain evidence="3 4">DSM 19087</strain>
    </source>
</reference>
<dbReference type="SUPFAM" id="SSF53474">
    <property type="entry name" value="alpha/beta-Hydrolases"/>
    <property type="match status" value="1"/>
</dbReference>
<proteinExistence type="predicted"/>
<feature type="transmembrane region" description="Helical" evidence="1">
    <location>
        <begin position="408"/>
        <end position="426"/>
    </location>
</feature>
<accession>A0A8I0FVT7</accession>
<evidence type="ECO:0000256" key="1">
    <source>
        <dbReference type="SAM" id="Phobius"/>
    </source>
</evidence>